<dbReference type="CDD" id="cd04690">
    <property type="entry name" value="NUDIX_Hydrolase"/>
    <property type="match status" value="1"/>
</dbReference>
<dbReference type="PROSITE" id="PS00893">
    <property type="entry name" value="NUDIX_BOX"/>
    <property type="match status" value="1"/>
</dbReference>
<dbReference type="PANTHER" id="PTHR43046:SF14">
    <property type="entry name" value="MUTT_NUDIX FAMILY PROTEIN"/>
    <property type="match status" value="1"/>
</dbReference>
<comment type="cofactor">
    <cofactor evidence="1">
        <name>Mg(2+)</name>
        <dbReference type="ChEBI" id="CHEBI:18420"/>
    </cofactor>
</comment>
<evidence type="ECO:0000256" key="1">
    <source>
        <dbReference type="ARBA" id="ARBA00001946"/>
    </source>
</evidence>
<dbReference type="InterPro" id="IPR020476">
    <property type="entry name" value="Nudix_hydrolase"/>
</dbReference>
<dbReference type="InterPro" id="IPR000086">
    <property type="entry name" value="NUDIX_hydrolase_dom"/>
</dbReference>
<accession>B0RBM8</accession>
<dbReference type="Pfam" id="PF00293">
    <property type="entry name" value="NUDIX"/>
    <property type="match status" value="1"/>
</dbReference>
<evidence type="ECO:0000313" key="8">
    <source>
        <dbReference type="Proteomes" id="UP000001318"/>
    </source>
</evidence>
<dbReference type="InterPro" id="IPR015797">
    <property type="entry name" value="NUDIX_hydrolase-like_dom_sf"/>
</dbReference>
<feature type="domain" description="Nudix hydrolase" evidence="6">
    <location>
        <begin position="48"/>
        <end position="178"/>
    </location>
</feature>
<dbReference type="Proteomes" id="UP000001318">
    <property type="component" value="Chromosome"/>
</dbReference>
<dbReference type="eggNOG" id="COG1051">
    <property type="taxonomic scope" value="Bacteria"/>
</dbReference>
<dbReference type="GeneID" id="29471864"/>
<evidence type="ECO:0000256" key="5">
    <source>
        <dbReference type="SAM" id="MobiDB-lite"/>
    </source>
</evidence>
<proteinExistence type="inferred from homology"/>
<dbReference type="Gene3D" id="3.90.79.10">
    <property type="entry name" value="Nucleoside Triphosphate Pyrophosphohydrolase"/>
    <property type="match status" value="1"/>
</dbReference>
<sequence length="198" mass="21049">MTSTPDPAGRPVVPVLDDDDDDDLDELDELDGGGPGGSAARRRDPDERPLRVAALALIRDRHVLMVRVEGQDVLYLPGGKIEPGEGARQALVREAAEEVGLEIDPASIEDLFTVLADAHGAHAGRLVSMTVYRAEPRDGTRQQPVPSGEVAEVELVTSADSDRCPPAGQAALDVLGHDVGDTRAAGVSPWLEWIRSVL</sequence>
<evidence type="ECO:0000256" key="2">
    <source>
        <dbReference type="ARBA" id="ARBA00005582"/>
    </source>
</evidence>
<feature type="region of interest" description="Disordered" evidence="5">
    <location>
        <begin position="1"/>
        <end position="46"/>
    </location>
</feature>
<evidence type="ECO:0000256" key="4">
    <source>
        <dbReference type="RuleBase" id="RU003476"/>
    </source>
</evidence>
<gene>
    <name evidence="7" type="ordered locus">CMS2853</name>
</gene>
<reference evidence="7 8" key="1">
    <citation type="journal article" date="2008" name="J. Bacteriol.">
        <title>Genome of the actinomycete plant pathogen Clavibacter michiganensis subsp. sepedonicus suggests recent niche adaptation.</title>
        <authorList>
            <person name="Bentley S.D."/>
            <person name="Corton C."/>
            <person name="Brown S.E."/>
            <person name="Barron A."/>
            <person name="Clark L."/>
            <person name="Doggett J."/>
            <person name="Harris B."/>
            <person name="Ormond D."/>
            <person name="Quail M.A."/>
            <person name="May G."/>
            <person name="Francis D."/>
            <person name="Knudson D."/>
            <person name="Parkhill J."/>
            <person name="Ishimaru C.A."/>
        </authorList>
    </citation>
    <scope>NUCLEOTIDE SEQUENCE [LARGE SCALE GENOMIC DNA]</scope>
    <source>
        <strain evidence="8">ATCC 33113 / DSM 20744 / JCM 9667 / LMG 2889 / ICMP 2535 / C-1</strain>
    </source>
</reference>
<organism evidence="7 8">
    <name type="scientific">Clavibacter sepedonicus</name>
    <name type="common">Clavibacter michiganensis subsp. sepedonicus</name>
    <dbReference type="NCBI Taxonomy" id="31964"/>
    <lineage>
        <taxon>Bacteria</taxon>
        <taxon>Bacillati</taxon>
        <taxon>Actinomycetota</taxon>
        <taxon>Actinomycetes</taxon>
        <taxon>Micrococcales</taxon>
        <taxon>Microbacteriaceae</taxon>
        <taxon>Clavibacter</taxon>
    </lineage>
</organism>
<dbReference type="STRING" id="31964.CMS2853"/>
<feature type="compositionally biased region" description="Acidic residues" evidence="5">
    <location>
        <begin position="16"/>
        <end position="31"/>
    </location>
</feature>
<protein>
    <submittedName>
        <fullName evidence="7">NUDIX hydrolase</fullName>
    </submittedName>
</protein>
<dbReference type="PROSITE" id="PS51462">
    <property type="entry name" value="NUDIX"/>
    <property type="match status" value="1"/>
</dbReference>
<evidence type="ECO:0000313" key="7">
    <source>
        <dbReference type="EMBL" id="CAQ02924.1"/>
    </source>
</evidence>
<comment type="similarity">
    <text evidence="2 4">Belongs to the Nudix hydrolase family.</text>
</comment>
<dbReference type="EMBL" id="AM849034">
    <property type="protein sequence ID" value="CAQ02924.1"/>
    <property type="molecule type" value="Genomic_DNA"/>
</dbReference>
<evidence type="ECO:0000256" key="3">
    <source>
        <dbReference type="ARBA" id="ARBA00022801"/>
    </source>
</evidence>
<dbReference type="GO" id="GO:0016787">
    <property type="term" value="F:hydrolase activity"/>
    <property type="evidence" value="ECO:0007669"/>
    <property type="project" value="UniProtKB-KW"/>
</dbReference>
<dbReference type="PRINTS" id="PR00502">
    <property type="entry name" value="NUDIXFAMILY"/>
</dbReference>
<dbReference type="KEGG" id="cms:CMS2853"/>
<dbReference type="AlphaFoldDB" id="B0RBM8"/>
<evidence type="ECO:0000259" key="6">
    <source>
        <dbReference type="PROSITE" id="PS51462"/>
    </source>
</evidence>
<keyword evidence="8" id="KW-1185">Reference proteome</keyword>
<dbReference type="SUPFAM" id="SSF55811">
    <property type="entry name" value="Nudix"/>
    <property type="match status" value="1"/>
</dbReference>
<keyword evidence="3 4" id="KW-0378">Hydrolase</keyword>
<dbReference type="RefSeq" id="WP_012300081.1">
    <property type="nucleotide sequence ID" value="NC_010407.1"/>
</dbReference>
<dbReference type="PANTHER" id="PTHR43046">
    <property type="entry name" value="GDP-MANNOSE MANNOSYL HYDROLASE"/>
    <property type="match status" value="1"/>
</dbReference>
<name>B0RBM8_CLASE</name>
<dbReference type="HOGENOM" id="CLU_1493687_0_0_11"/>
<dbReference type="InterPro" id="IPR020084">
    <property type="entry name" value="NUDIX_hydrolase_CS"/>
</dbReference>